<feature type="compositionally biased region" description="Basic and acidic residues" evidence="1">
    <location>
        <begin position="222"/>
        <end position="231"/>
    </location>
</feature>
<feature type="compositionally biased region" description="Polar residues" evidence="1">
    <location>
        <begin position="192"/>
        <end position="221"/>
    </location>
</feature>
<name>A0A2H3S6M4_FUSFU</name>
<reference evidence="2" key="1">
    <citation type="submission" date="2019-05" db="EMBL/GenBank/DDBJ databases">
        <authorList>
            <person name="Piombo E."/>
        </authorList>
    </citation>
    <scope>NUCLEOTIDE SEQUENCE</scope>
    <source>
        <strain evidence="2">C2S</strain>
    </source>
</reference>
<organism evidence="2 3">
    <name type="scientific">Fusarium fujikuroi</name>
    <name type="common">Bakanae and foot rot disease fungus</name>
    <name type="synonym">Gibberella fujikuroi</name>
    <dbReference type="NCBI Taxonomy" id="5127"/>
    <lineage>
        <taxon>Eukaryota</taxon>
        <taxon>Fungi</taxon>
        <taxon>Dikarya</taxon>
        <taxon>Ascomycota</taxon>
        <taxon>Pezizomycotina</taxon>
        <taxon>Sordariomycetes</taxon>
        <taxon>Hypocreomycetidae</taxon>
        <taxon>Hypocreales</taxon>
        <taxon>Nectriaceae</taxon>
        <taxon>Fusarium</taxon>
        <taxon>Fusarium fujikuroi species complex</taxon>
    </lineage>
</organism>
<sequence>MASNTSRGQRTAYQATPSTYDDPAASGRYPAMASNTSRTIEPPYQDPASYSQPSPYSQQFAYGQQQAFRQQDPYQTQPAPQSLSYGQQTSTPQGLYRQEPARQQMQYQQEPENQNPFIAPRPSNPFQQQPAAQQQPYNQSPVYQRPARTSRVAPSYQQQPSAQQSPYGRQSTRQQEPVTYEPEVQNDPPLLSSYNQQPRYQTYSYYQSPSRPTARNYSSYDTETRPQEDLAARMANVRLDEDSYRPDSYNDGLSSEEEEPVEYGETLRRRRNRGSGGQ</sequence>
<feature type="region of interest" description="Disordered" evidence="1">
    <location>
        <begin position="1"/>
        <end position="278"/>
    </location>
</feature>
<feature type="compositionally biased region" description="Polar residues" evidence="1">
    <location>
        <begin position="1"/>
        <end position="19"/>
    </location>
</feature>
<comment type="caution">
    <text evidence="2">The sequence shown here is derived from an EMBL/GenBank/DDBJ whole genome shotgun (WGS) entry which is preliminary data.</text>
</comment>
<accession>A0A2H3S6M4</accession>
<feature type="compositionally biased region" description="Low complexity" evidence="1">
    <location>
        <begin position="101"/>
        <end position="116"/>
    </location>
</feature>
<evidence type="ECO:0000256" key="1">
    <source>
        <dbReference type="SAM" id="MobiDB-lite"/>
    </source>
</evidence>
<feature type="compositionally biased region" description="Basic residues" evidence="1">
    <location>
        <begin position="268"/>
        <end position="278"/>
    </location>
</feature>
<proteinExistence type="predicted"/>
<dbReference type="EMBL" id="CABFJX010000420">
    <property type="protein sequence ID" value="VTT83615.1"/>
    <property type="molecule type" value="Genomic_DNA"/>
</dbReference>
<feature type="compositionally biased region" description="Polar residues" evidence="1">
    <location>
        <begin position="63"/>
        <end position="93"/>
    </location>
</feature>
<evidence type="ECO:0000313" key="3">
    <source>
        <dbReference type="Proteomes" id="UP000760494"/>
    </source>
</evidence>
<feature type="compositionally biased region" description="Low complexity" evidence="1">
    <location>
        <begin position="153"/>
        <end position="167"/>
    </location>
</feature>
<dbReference type="Proteomes" id="UP000760494">
    <property type="component" value="Unassembled WGS sequence"/>
</dbReference>
<protein>
    <submittedName>
        <fullName evidence="2">Uncharacterized protein</fullName>
    </submittedName>
</protein>
<feature type="compositionally biased region" description="Low complexity" evidence="1">
    <location>
        <begin position="124"/>
        <end position="141"/>
    </location>
</feature>
<feature type="compositionally biased region" description="Low complexity" evidence="1">
    <location>
        <begin position="42"/>
        <end position="62"/>
    </location>
</feature>
<evidence type="ECO:0000313" key="2">
    <source>
        <dbReference type="EMBL" id="VTT83615.1"/>
    </source>
</evidence>
<feature type="compositionally biased region" description="Polar residues" evidence="1">
    <location>
        <begin position="168"/>
        <end position="177"/>
    </location>
</feature>
<dbReference type="AlphaFoldDB" id="A0A2H3S6M4"/>
<gene>
    <name evidence="2" type="ORF">C2S_12807</name>
</gene>